<organism evidence="2 3">
    <name type="scientific">Araneus ventricosus</name>
    <name type="common">Orbweaver spider</name>
    <name type="synonym">Epeira ventricosa</name>
    <dbReference type="NCBI Taxonomy" id="182803"/>
    <lineage>
        <taxon>Eukaryota</taxon>
        <taxon>Metazoa</taxon>
        <taxon>Ecdysozoa</taxon>
        <taxon>Arthropoda</taxon>
        <taxon>Chelicerata</taxon>
        <taxon>Arachnida</taxon>
        <taxon>Araneae</taxon>
        <taxon>Araneomorphae</taxon>
        <taxon>Entelegynae</taxon>
        <taxon>Araneoidea</taxon>
        <taxon>Araneidae</taxon>
        <taxon>Araneus</taxon>
    </lineage>
</organism>
<dbReference type="EMBL" id="BGPR01000503">
    <property type="protein sequence ID" value="GBM23740.1"/>
    <property type="molecule type" value="Genomic_DNA"/>
</dbReference>
<evidence type="ECO:0000313" key="2">
    <source>
        <dbReference type="EMBL" id="GBM23740.1"/>
    </source>
</evidence>
<proteinExistence type="predicted"/>
<keyword evidence="1" id="KW-0732">Signal</keyword>
<comment type="caution">
    <text evidence="2">The sequence shown here is derived from an EMBL/GenBank/DDBJ whole genome shotgun (WGS) entry which is preliminary data.</text>
</comment>
<reference evidence="2 3" key="1">
    <citation type="journal article" date="2019" name="Sci. Rep.">
        <title>Orb-weaving spider Araneus ventricosus genome elucidates the spidroin gene catalogue.</title>
        <authorList>
            <person name="Kono N."/>
            <person name="Nakamura H."/>
            <person name="Ohtoshi R."/>
            <person name="Moran D.A.P."/>
            <person name="Shinohara A."/>
            <person name="Yoshida Y."/>
            <person name="Fujiwara M."/>
            <person name="Mori M."/>
            <person name="Tomita M."/>
            <person name="Arakawa K."/>
        </authorList>
    </citation>
    <scope>NUCLEOTIDE SEQUENCE [LARGE SCALE GENOMIC DNA]</scope>
</reference>
<evidence type="ECO:0000256" key="1">
    <source>
        <dbReference type="SAM" id="SignalP"/>
    </source>
</evidence>
<sequence length="154" mass="17448">MLAAVVISHLSLIPILVKFNTLQCIYERDHNVLLLLKYPSSLCPPRFLKAKRTSLWFHPSPNLQSSSTLASIQADLFCAIVSDEEEFNILSVLFKSAVFQKNSTRTYFSFHIISCKPASGKVSLNYLCSVRRIWRWPVLNPHPFSGDGQFCSTP</sequence>
<feature type="signal peptide" evidence="1">
    <location>
        <begin position="1"/>
        <end position="19"/>
    </location>
</feature>
<name>A0A4Y2E3L4_ARAVE</name>
<accession>A0A4Y2E3L4</accession>
<evidence type="ECO:0000313" key="3">
    <source>
        <dbReference type="Proteomes" id="UP000499080"/>
    </source>
</evidence>
<gene>
    <name evidence="2" type="ORF">AVEN_271106_1</name>
</gene>
<dbReference type="Proteomes" id="UP000499080">
    <property type="component" value="Unassembled WGS sequence"/>
</dbReference>
<keyword evidence="3" id="KW-1185">Reference proteome</keyword>
<dbReference type="AlphaFoldDB" id="A0A4Y2E3L4"/>
<protein>
    <submittedName>
        <fullName evidence="2">Uncharacterized protein</fullName>
    </submittedName>
</protein>
<feature type="chain" id="PRO_5021277014" evidence="1">
    <location>
        <begin position="20"/>
        <end position="154"/>
    </location>
</feature>